<reference evidence="2" key="1">
    <citation type="journal article" date="2021" name="Front. Plant Sci.">
        <title>Chromosome-Scale Genome Assembly for Chinese Sour Jujube and Insights Into Its Genome Evolution and Domestication Signature.</title>
        <authorList>
            <person name="Shen L.-Y."/>
            <person name="Luo H."/>
            <person name="Wang X.-L."/>
            <person name="Wang X.-M."/>
            <person name="Qiu X.-J."/>
            <person name="Liu H."/>
            <person name="Zhou S.-S."/>
            <person name="Jia K.-H."/>
            <person name="Nie S."/>
            <person name="Bao Y.-T."/>
            <person name="Zhang R.-G."/>
            <person name="Yun Q.-Z."/>
            <person name="Chai Y.-H."/>
            <person name="Lu J.-Y."/>
            <person name="Li Y."/>
            <person name="Zhao S.-W."/>
            <person name="Mao J.-F."/>
            <person name="Jia S.-G."/>
            <person name="Mao Y.-M."/>
        </authorList>
    </citation>
    <scope>NUCLEOTIDE SEQUENCE</scope>
    <source>
        <strain evidence="2">AT0</strain>
        <tissue evidence="2">Leaf</tissue>
    </source>
</reference>
<proteinExistence type="predicted"/>
<gene>
    <name evidence="2" type="ORF">FEM48_Zijuj01G0311400</name>
</gene>
<dbReference type="PANTHER" id="PTHR35099:SF10">
    <property type="entry name" value="BZIP DOMAIN-CONTAINING PROTEIN"/>
    <property type="match status" value="1"/>
</dbReference>
<dbReference type="PANTHER" id="PTHR35099">
    <property type="entry name" value="OS02G0182700 PROTEIN"/>
    <property type="match status" value="1"/>
</dbReference>
<dbReference type="AlphaFoldDB" id="A0A978W668"/>
<keyword evidence="1" id="KW-0175">Coiled coil</keyword>
<name>A0A978W668_ZIZJJ</name>
<dbReference type="Proteomes" id="UP000813462">
    <property type="component" value="Unassembled WGS sequence"/>
</dbReference>
<evidence type="ECO:0000313" key="2">
    <source>
        <dbReference type="EMBL" id="KAH7547452.1"/>
    </source>
</evidence>
<accession>A0A978W668</accession>
<evidence type="ECO:0000256" key="1">
    <source>
        <dbReference type="SAM" id="Coils"/>
    </source>
</evidence>
<evidence type="ECO:0000313" key="3">
    <source>
        <dbReference type="Proteomes" id="UP000813462"/>
    </source>
</evidence>
<comment type="caution">
    <text evidence="2">The sequence shown here is derived from an EMBL/GenBank/DDBJ whole genome shotgun (WGS) entry which is preliminary data.</text>
</comment>
<protein>
    <submittedName>
        <fullName evidence="2">Uncharacterized protein</fullName>
    </submittedName>
</protein>
<feature type="coiled-coil region" evidence="1">
    <location>
        <begin position="230"/>
        <end position="264"/>
    </location>
</feature>
<organism evidence="2 3">
    <name type="scientific">Ziziphus jujuba var. spinosa</name>
    <dbReference type="NCBI Taxonomy" id="714518"/>
    <lineage>
        <taxon>Eukaryota</taxon>
        <taxon>Viridiplantae</taxon>
        <taxon>Streptophyta</taxon>
        <taxon>Embryophyta</taxon>
        <taxon>Tracheophyta</taxon>
        <taxon>Spermatophyta</taxon>
        <taxon>Magnoliopsida</taxon>
        <taxon>eudicotyledons</taxon>
        <taxon>Gunneridae</taxon>
        <taxon>Pentapetalae</taxon>
        <taxon>rosids</taxon>
        <taxon>fabids</taxon>
        <taxon>Rosales</taxon>
        <taxon>Rhamnaceae</taxon>
        <taxon>Paliureae</taxon>
        <taxon>Ziziphus</taxon>
    </lineage>
</organism>
<sequence>MDDEDWVKVAMNDNAMVVDLLLQLSKAALPQPPTSSFPKLAWSVRQRRSKHVLRHQVDMKKKGEPLRASPTTPLSWSGATSVSCGGALDGFEESSKPKNSARSKVGRPSFFGLFFFFFLGKNILLSTGGESESAYAGSLWLHENTLQWKGILVILEKFVCHPRKLSSPPPIPCRGQYFLGINMEFVKMSKLSLAKVKLLGCQTSIFILCFVGSRKLEQVSVRREATTSKRPRKKKTLAQLKEEVNAQMREKMDLRNELAALRLTYEKETAINERLKRLQSQQTMKSLATAAASGDAISHQLEQVVAVCEPTTVLPSHGHPDKPDSLEQLCPSNESCKLQEAEKKVSAFTLPDLNLPLEESVAC</sequence>
<dbReference type="EMBL" id="JAEACU010000001">
    <property type="protein sequence ID" value="KAH7547452.1"/>
    <property type="molecule type" value="Genomic_DNA"/>
</dbReference>